<keyword evidence="4 11" id="KW-0436">Ligase</keyword>
<dbReference type="GO" id="GO:0005739">
    <property type="term" value="C:mitochondrion"/>
    <property type="evidence" value="ECO:0007669"/>
    <property type="project" value="UniProtKB-SubCell"/>
</dbReference>
<dbReference type="NCBIfam" id="TIGR00233">
    <property type="entry name" value="trpS"/>
    <property type="match status" value="1"/>
</dbReference>
<evidence type="ECO:0000256" key="10">
    <source>
        <dbReference type="ARBA" id="ARBA00049929"/>
    </source>
</evidence>
<accession>A0A3B1B3V3</accession>
<protein>
    <recommendedName>
        <fullName evidence="3">tryptophan--tRNA ligase</fullName>
        <ecNumber evidence="3">6.1.1.2</ecNumber>
    </recommendedName>
    <alternativeName>
        <fullName evidence="9">Tryptophanyl-tRNA synthetase</fullName>
    </alternativeName>
</protein>
<organism evidence="11">
    <name type="scientific">hydrothermal vent metagenome</name>
    <dbReference type="NCBI Taxonomy" id="652676"/>
    <lineage>
        <taxon>unclassified sequences</taxon>
        <taxon>metagenomes</taxon>
        <taxon>ecological metagenomes</taxon>
    </lineage>
</organism>
<evidence type="ECO:0000256" key="4">
    <source>
        <dbReference type="ARBA" id="ARBA00022598"/>
    </source>
</evidence>
<gene>
    <name evidence="11" type="ORF">MNBD_ALPHA03-1116</name>
</gene>
<keyword evidence="5" id="KW-0547">Nucleotide-binding</keyword>
<dbReference type="Gene3D" id="1.10.240.10">
    <property type="entry name" value="Tyrosyl-Transfer RNA Synthetase"/>
    <property type="match status" value="1"/>
</dbReference>
<dbReference type="HAMAP" id="MF_00140_B">
    <property type="entry name" value="Trp_tRNA_synth_B"/>
    <property type="match status" value="1"/>
</dbReference>
<evidence type="ECO:0000256" key="3">
    <source>
        <dbReference type="ARBA" id="ARBA00013161"/>
    </source>
</evidence>
<dbReference type="GO" id="GO:0005829">
    <property type="term" value="C:cytosol"/>
    <property type="evidence" value="ECO:0007669"/>
    <property type="project" value="TreeGrafter"/>
</dbReference>
<dbReference type="SUPFAM" id="SSF52374">
    <property type="entry name" value="Nucleotidylyl transferase"/>
    <property type="match status" value="1"/>
</dbReference>
<keyword evidence="7" id="KW-0648">Protein biosynthesis</keyword>
<sequence>MTKFAPRVFSGIQPSGQLTIGNYLGAIKKFVALQDSHECIYCVVDLHAVTVWQDPVELTNSIREVTAAFLASGIDATKHIVFNQSQVAQHAELGWIFSCVARMGWLNRMTQFKEKAGKNRENASVGLFSYPSLMAADILLYKATHVPVGDDQKQHLELTRDIAAKFNHDFAARITELGHGDAYFPMTEPLIGGPAARVMSLRDGTKKMSKSDPSDLSRINLTDDRDTIVKKIRKAKTDPAPLPEDVEDLKSRPEADNLVGIYAAIADRDKQSVITEFGGRPFSEFKPALADLAVEKLSPISTRIREYMADPGEIDTILCSGADRAREIAEKNMGEIRQIYGFVGTGQ</sequence>
<dbReference type="InterPro" id="IPR002306">
    <property type="entry name" value="Trp-tRNA-ligase"/>
</dbReference>
<evidence type="ECO:0000313" key="11">
    <source>
        <dbReference type="EMBL" id="VAX06633.1"/>
    </source>
</evidence>
<evidence type="ECO:0000256" key="6">
    <source>
        <dbReference type="ARBA" id="ARBA00022840"/>
    </source>
</evidence>
<proteinExistence type="inferred from homology"/>
<dbReference type="Gene3D" id="3.40.50.620">
    <property type="entry name" value="HUPs"/>
    <property type="match status" value="1"/>
</dbReference>
<dbReference type="InterPro" id="IPR014729">
    <property type="entry name" value="Rossmann-like_a/b/a_fold"/>
</dbReference>
<dbReference type="FunFam" id="1.10.240.10:FF:000002">
    <property type="entry name" value="Tryptophan--tRNA ligase"/>
    <property type="match status" value="1"/>
</dbReference>
<dbReference type="Pfam" id="PF00579">
    <property type="entry name" value="tRNA-synt_1b"/>
    <property type="match status" value="1"/>
</dbReference>
<keyword evidence="8 11" id="KW-0030">Aminoacyl-tRNA synthetase</keyword>
<comment type="subcellular location">
    <subcellularLocation>
        <location evidence="1">Mitochondrion</location>
    </subcellularLocation>
</comment>
<evidence type="ECO:0000256" key="2">
    <source>
        <dbReference type="ARBA" id="ARBA00005594"/>
    </source>
</evidence>
<dbReference type="GO" id="GO:0005524">
    <property type="term" value="F:ATP binding"/>
    <property type="evidence" value="ECO:0007669"/>
    <property type="project" value="UniProtKB-KW"/>
</dbReference>
<keyword evidence="6" id="KW-0067">ATP-binding</keyword>
<name>A0A3B1B3V3_9ZZZZ</name>
<dbReference type="GO" id="GO:0006436">
    <property type="term" value="P:tryptophanyl-tRNA aminoacylation"/>
    <property type="evidence" value="ECO:0007669"/>
    <property type="project" value="InterPro"/>
</dbReference>
<dbReference type="InterPro" id="IPR024109">
    <property type="entry name" value="Trp-tRNA-ligase_bac-type"/>
</dbReference>
<evidence type="ECO:0000256" key="1">
    <source>
        <dbReference type="ARBA" id="ARBA00004173"/>
    </source>
</evidence>
<dbReference type="InterPro" id="IPR001412">
    <property type="entry name" value="aa-tRNA-synth_I_CS"/>
</dbReference>
<evidence type="ECO:0000256" key="8">
    <source>
        <dbReference type="ARBA" id="ARBA00023146"/>
    </source>
</evidence>
<dbReference type="PROSITE" id="PS00178">
    <property type="entry name" value="AA_TRNA_LIGASE_I"/>
    <property type="match status" value="1"/>
</dbReference>
<evidence type="ECO:0000256" key="5">
    <source>
        <dbReference type="ARBA" id="ARBA00022741"/>
    </source>
</evidence>
<dbReference type="CDD" id="cd00806">
    <property type="entry name" value="TrpRS_core"/>
    <property type="match status" value="1"/>
</dbReference>
<dbReference type="EC" id="6.1.1.2" evidence="3"/>
<reference evidence="11" key="1">
    <citation type="submission" date="2018-06" db="EMBL/GenBank/DDBJ databases">
        <authorList>
            <person name="Zhirakovskaya E."/>
        </authorList>
    </citation>
    <scope>NUCLEOTIDE SEQUENCE</scope>
</reference>
<evidence type="ECO:0000256" key="7">
    <source>
        <dbReference type="ARBA" id="ARBA00022917"/>
    </source>
</evidence>
<dbReference type="InterPro" id="IPR002305">
    <property type="entry name" value="aa-tRNA-synth_Ic"/>
</dbReference>
<dbReference type="EMBL" id="UOFW01000173">
    <property type="protein sequence ID" value="VAX06633.1"/>
    <property type="molecule type" value="Genomic_DNA"/>
</dbReference>
<dbReference type="AlphaFoldDB" id="A0A3B1B3V3"/>
<dbReference type="InterPro" id="IPR050203">
    <property type="entry name" value="Trp-tRNA_synthetase"/>
</dbReference>
<dbReference type="PANTHER" id="PTHR43766">
    <property type="entry name" value="TRYPTOPHAN--TRNA LIGASE, MITOCHONDRIAL"/>
    <property type="match status" value="1"/>
</dbReference>
<comment type="catalytic activity">
    <reaction evidence="10">
        <text>tRNA(Trp) + L-tryptophan + ATP = L-tryptophyl-tRNA(Trp) + AMP + diphosphate + H(+)</text>
        <dbReference type="Rhea" id="RHEA:24080"/>
        <dbReference type="Rhea" id="RHEA-COMP:9671"/>
        <dbReference type="Rhea" id="RHEA-COMP:9705"/>
        <dbReference type="ChEBI" id="CHEBI:15378"/>
        <dbReference type="ChEBI" id="CHEBI:30616"/>
        <dbReference type="ChEBI" id="CHEBI:33019"/>
        <dbReference type="ChEBI" id="CHEBI:57912"/>
        <dbReference type="ChEBI" id="CHEBI:78442"/>
        <dbReference type="ChEBI" id="CHEBI:78535"/>
        <dbReference type="ChEBI" id="CHEBI:456215"/>
        <dbReference type="EC" id="6.1.1.2"/>
    </reaction>
</comment>
<dbReference type="PRINTS" id="PR01039">
    <property type="entry name" value="TRNASYNTHTRP"/>
</dbReference>
<dbReference type="GO" id="GO:0004830">
    <property type="term" value="F:tryptophan-tRNA ligase activity"/>
    <property type="evidence" value="ECO:0007669"/>
    <property type="project" value="UniProtKB-EC"/>
</dbReference>
<comment type="similarity">
    <text evidence="2">Belongs to the class-I aminoacyl-tRNA synthetase family.</text>
</comment>
<dbReference type="PANTHER" id="PTHR43766:SF1">
    <property type="entry name" value="TRYPTOPHAN--TRNA LIGASE, MITOCHONDRIAL"/>
    <property type="match status" value="1"/>
</dbReference>
<evidence type="ECO:0000256" key="9">
    <source>
        <dbReference type="ARBA" id="ARBA00030268"/>
    </source>
</evidence>